<gene>
    <name evidence="1" type="ORF">LTR37_016575</name>
</gene>
<sequence>MEARKVLPRKDGRVIIHFDYDCFYAAVFEAKNPSLKGLPFAVQQKHIIVTCNYEARRRGLHKLQLINEARRTCPDVIIELGEDISKFRDASKELYNFIKQYSWNGRIERLGFDEVWMDVTDIVDYNLETINRHDLDHSFFYTSRDDLTEGFDFDATIHAGHTYPKDAVSNLSEDGTLNEKDLRLKLGSHFAMFVRHQLEQHKGYSSTVGIATNKLLSKLVGNLKKPKGQTTLRPIDSIDSNSSSVIDFMDAHEIGKVPGIGFKLAQKLRELVLQRATDRDPGYSGIKEHVTVSQVRIHPDIDCDKLEKLLGGPGSPHGIGYTVWCLLHGIDDSEVSQARSVPRQISIEDSYIRLDTMPELLKELNVLARSLLKRMRIDLLCDTDDFGGSSDDTAGDDNHASKSSLAGKRWLAHPKTLRLTTRPRMPMQVDGTRMRTMKRISHSCPLPNFVFGLHESVDALAEKLVRESLLSMFRKLHPEKSWWNLSLVNLAVTNMAEAAGESRTANGRNIGNMFKRQEDVLKDYRVTEADDAVPSNAVVDGVYDTTRENVVVGPMPENKDEDSGWIEDDSIGAATDYCHTCGSSVPPFAMIAHQRFHSPALR</sequence>
<evidence type="ECO:0000313" key="1">
    <source>
        <dbReference type="EMBL" id="KAK3699214.1"/>
    </source>
</evidence>
<keyword evidence="2" id="KW-1185">Reference proteome</keyword>
<protein>
    <submittedName>
        <fullName evidence="1">Uncharacterized protein</fullName>
    </submittedName>
</protein>
<reference evidence="1" key="1">
    <citation type="submission" date="2023-07" db="EMBL/GenBank/DDBJ databases">
        <title>Black Yeasts Isolated from many extreme environments.</title>
        <authorList>
            <person name="Coleine C."/>
            <person name="Stajich J.E."/>
            <person name="Selbmann L."/>
        </authorList>
    </citation>
    <scope>NUCLEOTIDE SEQUENCE</scope>
    <source>
        <strain evidence="1">CCFEE 5714</strain>
    </source>
</reference>
<dbReference type="EMBL" id="JAUTXU010000200">
    <property type="protein sequence ID" value="KAK3699214.1"/>
    <property type="molecule type" value="Genomic_DNA"/>
</dbReference>
<evidence type="ECO:0000313" key="2">
    <source>
        <dbReference type="Proteomes" id="UP001281147"/>
    </source>
</evidence>
<proteinExistence type="predicted"/>
<comment type="caution">
    <text evidence="1">The sequence shown here is derived from an EMBL/GenBank/DDBJ whole genome shotgun (WGS) entry which is preliminary data.</text>
</comment>
<dbReference type="Proteomes" id="UP001281147">
    <property type="component" value="Unassembled WGS sequence"/>
</dbReference>
<accession>A0ACC3MML8</accession>
<organism evidence="1 2">
    <name type="scientific">Vermiconidia calcicola</name>
    <dbReference type="NCBI Taxonomy" id="1690605"/>
    <lineage>
        <taxon>Eukaryota</taxon>
        <taxon>Fungi</taxon>
        <taxon>Dikarya</taxon>
        <taxon>Ascomycota</taxon>
        <taxon>Pezizomycotina</taxon>
        <taxon>Dothideomycetes</taxon>
        <taxon>Dothideomycetidae</taxon>
        <taxon>Mycosphaerellales</taxon>
        <taxon>Extremaceae</taxon>
        <taxon>Vermiconidia</taxon>
    </lineage>
</organism>
<name>A0ACC3MML8_9PEZI</name>